<protein>
    <submittedName>
        <fullName evidence="3">Uncharacterized protein</fullName>
    </submittedName>
</protein>
<comment type="caution">
    <text evidence="3">The sequence shown here is derived from an EMBL/GenBank/DDBJ whole genome shotgun (WGS) entry which is preliminary data.</text>
</comment>
<feature type="region of interest" description="Disordered" evidence="2">
    <location>
        <begin position="586"/>
        <end position="686"/>
    </location>
</feature>
<evidence type="ECO:0000313" key="3">
    <source>
        <dbReference type="EMBL" id="KAL2286824.1"/>
    </source>
</evidence>
<gene>
    <name evidence="3" type="ORF">FJTKL_06370</name>
</gene>
<proteinExistence type="predicted"/>
<keyword evidence="4" id="KW-1185">Reference proteome</keyword>
<feature type="compositionally biased region" description="Acidic residues" evidence="2">
    <location>
        <begin position="91"/>
        <end position="105"/>
    </location>
</feature>
<sequence length="708" mass="79793">MDDQVQGDGSPLEPIPISDDEEEVPDELLGSRSASSASEFPVDMDQDEDDDVPADSAGPESASPERESSMFVHQPGATISPEADDAGSSQPDEDDEEEAQAESEQSEGTRSPENEPARGQHEDSGGNGNGGMEYNDSSSDDAEPCTRACQKQAKATARKLEISRKRIVAKDHTISDLKRQLNAAKSEIRRLRRELRRFTGSDSPNEEPDWQDMLRECFSEDGGNYETTWKSSYRALNMPIDLNMVHPQVRFIAKDDDEHSSSRQSSPNDNVSVRSDEEFRLTKPLPDNILYQILTELLTKDGLIHCFSRLDPFRRPDEFPSRQDVGRSPTGLRGRFFISTEDRSYLSLTMDTEDPNSLLAVLCASRKTCWYGIHIFYSSNTFSFSSLGEMDRFATGYGTARWSRIQNIELAWVGGKCVSFNLDNGKRLNRRTMALAWFCEASSMKTVCIHISESAKRVIRRNHEPNSQKDYMRGKTAGQPNYRMTRSMRNVWGIDNIYQLRGLYWFRAYDLDKEIINPERSSAKIRDQSFILDVERATTQEKVPARREKSKLENLDPLFPVGASWKPSRQDFDRIRGLYTEDTGFDNRCNDLDYDATSSRGTVESDAPDDDDEGSDDDEDDDSSGSGSRSPPGPLRRRRPFTPAPSPSVAEEEELSESEGDLPDESQRSVSDDPDQSDFGSIAGDNVEVFRRHRLNQYLRDDSQDSSG</sequence>
<dbReference type="EMBL" id="JBAWTH010000022">
    <property type="protein sequence ID" value="KAL2286824.1"/>
    <property type="molecule type" value="Genomic_DNA"/>
</dbReference>
<evidence type="ECO:0000256" key="2">
    <source>
        <dbReference type="SAM" id="MobiDB-lite"/>
    </source>
</evidence>
<feature type="region of interest" description="Disordered" evidence="2">
    <location>
        <begin position="255"/>
        <end position="277"/>
    </location>
</feature>
<feature type="compositionally biased region" description="Basic and acidic residues" evidence="2">
    <location>
        <begin position="110"/>
        <end position="124"/>
    </location>
</feature>
<feature type="compositionally biased region" description="Acidic residues" evidence="2">
    <location>
        <begin position="606"/>
        <end position="623"/>
    </location>
</feature>
<name>A0ABR4EWN8_9PEZI</name>
<evidence type="ECO:0000256" key="1">
    <source>
        <dbReference type="SAM" id="Coils"/>
    </source>
</evidence>
<feature type="region of interest" description="Disordered" evidence="2">
    <location>
        <begin position="1"/>
        <end position="147"/>
    </location>
</feature>
<feature type="compositionally biased region" description="Polar residues" evidence="2">
    <location>
        <begin position="262"/>
        <end position="273"/>
    </location>
</feature>
<feature type="compositionally biased region" description="Acidic residues" evidence="2">
    <location>
        <begin position="42"/>
        <end position="53"/>
    </location>
</feature>
<feature type="compositionally biased region" description="Acidic residues" evidence="2">
    <location>
        <begin position="650"/>
        <end position="664"/>
    </location>
</feature>
<feature type="coiled-coil region" evidence="1">
    <location>
        <begin position="174"/>
        <end position="201"/>
    </location>
</feature>
<accession>A0ABR4EWN8</accession>
<organism evidence="3 4">
    <name type="scientific">Diaporthe vaccinii</name>
    <dbReference type="NCBI Taxonomy" id="105482"/>
    <lineage>
        <taxon>Eukaryota</taxon>
        <taxon>Fungi</taxon>
        <taxon>Dikarya</taxon>
        <taxon>Ascomycota</taxon>
        <taxon>Pezizomycotina</taxon>
        <taxon>Sordariomycetes</taxon>
        <taxon>Sordariomycetidae</taxon>
        <taxon>Diaporthales</taxon>
        <taxon>Diaporthaceae</taxon>
        <taxon>Diaporthe</taxon>
        <taxon>Diaporthe eres species complex</taxon>
    </lineage>
</organism>
<dbReference type="Proteomes" id="UP001600888">
    <property type="component" value="Unassembled WGS sequence"/>
</dbReference>
<evidence type="ECO:0000313" key="4">
    <source>
        <dbReference type="Proteomes" id="UP001600888"/>
    </source>
</evidence>
<reference evidence="3 4" key="1">
    <citation type="submission" date="2024-03" db="EMBL/GenBank/DDBJ databases">
        <title>A high-quality draft genome sequence of Diaporthe vaccinii, a causative agent of upright dieback and viscid rot disease in cranberry plants.</title>
        <authorList>
            <person name="Sarrasin M."/>
            <person name="Lang B.F."/>
            <person name="Burger G."/>
        </authorList>
    </citation>
    <scope>NUCLEOTIDE SEQUENCE [LARGE SCALE GENOMIC DNA]</scope>
    <source>
        <strain evidence="3 4">IS7</strain>
    </source>
</reference>
<keyword evidence="1" id="KW-0175">Coiled coil</keyword>